<dbReference type="SUPFAM" id="SSF53098">
    <property type="entry name" value="Ribonuclease H-like"/>
    <property type="match status" value="1"/>
</dbReference>
<dbReference type="eggNOG" id="COG0328">
    <property type="taxonomic scope" value="Bacteria"/>
</dbReference>
<evidence type="ECO:0000313" key="2">
    <source>
        <dbReference type="EMBL" id="ADR20380.1"/>
    </source>
</evidence>
<dbReference type="EMBL" id="CP002349">
    <property type="protein sequence ID" value="ADR20380.1"/>
    <property type="molecule type" value="Genomic_DNA"/>
</dbReference>
<protein>
    <submittedName>
        <fullName evidence="2">RNase HI</fullName>
    </submittedName>
</protein>
<feature type="domain" description="RNase H type-1" evidence="1">
    <location>
        <begin position="12"/>
        <end position="167"/>
    </location>
</feature>
<dbReference type="KEGG" id="mtt:Ftrac_0373"/>
<dbReference type="AlphaFoldDB" id="E4TMT2"/>
<dbReference type="OrthoDB" id="8546514at2"/>
<evidence type="ECO:0000259" key="1">
    <source>
        <dbReference type="PROSITE" id="PS50879"/>
    </source>
</evidence>
<organism evidence="2 3">
    <name type="scientific">Marivirga tractuosa (strain ATCC 23168 / DSM 4126 / NBRC 15989 / NCIMB 1408 / VKM B-1430 / H-43)</name>
    <name type="common">Microscilla tractuosa</name>
    <name type="synonym">Flexibacter tractuosus</name>
    <dbReference type="NCBI Taxonomy" id="643867"/>
    <lineage>
        <taxon>Bacteria</taxon>
        <taxon>Pseudomonadati</taxon>
        <taxon>Bacteroidota</taxon>
        <taxon>Cytophagia</taxon>
        <taxon>Cytophagales</taxon>
        <taxon>Marivirgaceae</taxon>
        <taxon>Marivirga</taxon>
    </lineage>
</organism>
<dbReference type="STRING" id="643867.Ftrac_0373"/>
<dbReference type="InterPro" id="IPR012337">
    <property type="entry name" value="RNaseH-like_sf"/>
</dbReference>
<dbReference type="GO" id="GO:0004523">
    <property type="term" value="F:RNA-DNA hybrid ribonuclease activity"/>
    <property type="evidence" value="ECO:0007669"/>
    <property type="project" value="InterPro"/>
</dbReference>
<dbReference type="HOGENOM" id="CLU_1600970_0_0_10"/>
<reference evidence="2 3" key="1">
    <citation type="journal article" date="2011" name="Stand. Genomic Sci.">
        <title>Complete genome sequence of Marivirga tractuosa type strain (H-43).</title>
        <authorList>
            <person name="Pagani I."/>
            <person name="Chertkov O."/>
            <person name="Lapidus A."/>
            <person name="Lucas S."/>
            <person name="Del Rio T.G."/>
            <person name="Tice H."/>
            <person name="Copeland A."/>
            <person name="Cheng J.F."/>
            <person name="Nolan M."/>
            <person name="Saunders E."/>
            <person name="Pitluck S."/>
            <person name="Held B."/>
            <person name="Goodwin L."/>
            <person name="Liolios K."/>
            <person name="Ovchinikova G."/>
            <person name="Ivanova N."/>
            <person name="Mavromatis K."/>
            <person name="Pati A."/>
            <person name="Chen A."/>
            <person name="Palaniappan K."/>
            <person name="Land M."/>
            <person name="Hauser L."/>
            <person name="Jeffries C.D."/>
            <person name="Detter J.C."/>
            <person name="Han C."/>
            <person name="Tapia R."/>
            <person name="Ngatchou-Djao O.D."/>
            <person name="Rohde M."/>
            <person name="Goker M."/>
            <person name="Spring S."/>
            <person name="Sikorski J."/>
            <person name="Woyke T."/>
            <person name="Bristow J."/>
            <person name="Eisen J.A."/>
            <person name="Markowitz V."/>
            <person name="Hugenholtz P."/>
            <person name="Klenk H.P."/>
            <person name="Kyrpides N.C."/>
        </authorList>
    </citation>
    <scope>NUCLEOTIDE SEQUENCE [LARGE SCALE GENOMIC DNA]</scope>
    <source>
        <strain evidence="3">ATCC 23168 / DSM 4126 / NBRC 15989 / NCIMB 1408 / VKM B-1430 / H-43</strain>
    </source>
</reference>
<sequence>MKGEICASSPPTGGVRGLFIDGSVNNHLKVGYGAALLLSENEYSLLNLKERIVIQKFVDTSSTKLELQTFIWAIEELVDSAQKVVIYTDSQNIIGLPGRRKTLEENDFHSKKGKLLNHHALYLEFFEVLDSIDCEFVKVKGHKVGRDKDFIDDIFSMVDRAARKAIRDLN</sequence>
<dbReference type="RefSeq" id="WP_013452531.1">
    <property type="nucleotide sequence ID" value="NC_014759.1"/>
</dbReference>
<dbReference type="Proteomes" id="UP000008720">
    <property type="component" value="Chromosome"/>
</dbReference>
<keyword evidence="3" id="KW-1185">Reference proteome</keyword>
<dbReference type="GO" id="GO:0003676">
    <property type="term" value="F:nucleic acid binding"/>
    <property type="evidence" value="ECO:0007669"/>
    <property type="project" value="InterPro"/>
</dbReference>
<dbReference type="InterPro" id="IPR036397">
    <property type="entry name" value="RNaseH_sf"/>
</dbReference>
<proteinExistence type="predicted"/>
<dbReference type="Gene3D" id="3.30.420.10">
    <property type="entry name" value="Ribonuclease H-like superfamily/Ribonuclease H"/>
    <property type="match status" value="1"/>
</dbReference>
<dbReference type="PROSITE" id="PS50879">
    <property type="entry name" value="RNASE_H_1"/>
    <property type="match status" value="1"/>
</dbReference>
<accession>E4TMT2</accession>
<gene>
    <name evidence="2" type="ordered locus">Ftrac_0373</name>
</gene>
<name>E4TMT2_MARTH</name>
<evidence type="ECO:0000313" key="3">
    <source>
        <dbReference type="Proteomes" id="UP000008720"/>
    </source>
</evidence>
<dbReference type="InterPro" id="IPR002156">
    <property type="entry name" value="RNaseH_domain"/>
</dbReference>
<dbReference type="Pfam" id="PF00075">
    <property type="entry name" value="RNase_H"/>
    <property type="match status" value="1"/>
</dbReference>